<gene>
    <name evidence="7" type="ORF">EQU24_07080</name>
</gene>
<dbReference type="NCBIfam" id="TIGR00229">
    <property type="entry name" value="sensory_box"/>
    <property type="match status" value="1"/>
</dbReference>
<dbReference type="Gene3D" id="3.20.20.450">
    <property type="entry name" value="EAL domain"/>
    <property type="match status" value="1"/>
</dbReference>
<dbReference type="EMBL" id="CP035467">
    <property type="protein sequence ID" value="QCW82042.1"/>
    <property type="molecule type" value="Genomic_DNA"/>
</dbReference>
<evidence type="ECO:0000259" key="5">
    <source>
        <dbReference type="PROSITE" id="PS50885"/>
    </source>
</evidence>
<feature type="transmembrane region" description="Helical" evidence="2">
    <location>
        <begin position="12"/>
        <end position="36"/>
    </location>
</feature>
<dbReference type="Gene3D" id="3.30.450.20">
    <property type="entry name" value="PAS domain"/>
    <property type="match status" value="1"/>
</dbReference>
<dbReference type="STRING" id="675511.GCA_000341735_01601"/>
<dbReference type="PANTHER" id="PTHR44757:SF4">
    <property type="entry name" value="DIGUANYLATE CYCLASE DGCE-RELATED"/>
    <property type="match status" value="1"/>
</dbReference>
<evidence type="ECO:0000256" key="2">
    <source>
        <dbReference type="SAM" id="Phobius"/>
    </source>
</evidence>
<dbReference type="InterPro" id="IPR003660">
    <property type="entry name" value="HAMP_dom"/>
</dbReference>
<dbReference type="PROSITE" id="PS50887">
    <property type="entry name" value="GGDEF"/>
    <property type="match status" value="1"/>
</dbReference>
<dbReference type="CDD" id="cd06225">
    <property type="entry name" value="HAMP"/>
    <property type="match status" value="1"/>
</dbReference>
<evidence type="ECO:0000256" key="1">
    <source>
        <dbReference type="ARBA" id="ARBA00001946"/>
    </source>
</evidence>
<dbReference type="SUPFAM" id="SSF141868">
    <property type="entry name" value="EAL domain-like"/>
    <property type="match status" value="1"/>
</dbReference>
<dbReference type="InterPro" id="IPR043128">
    <property type="entry name" value="Rev_trsase/Diguanyl_cyclase"/>
</dbReference>
<dbReference type="InterPro" id="IPR000014">
    <property type="entry name" value="PAS"/>
</dbReference>
<dbReference type="SMART" id="SM00304">
    <property type="entry name" value="HAMP"/>
    <property type="match status" value="1"/>
</dbReference>
<dbReference type="SUPFAM" id="SSF158472">
    <property type="entry name" value="HAMP domain-like"/>
    <property type="match status" value="1"/>
</dbReference>
<evidence type="ECO:0000259" key="6">
    <source>
        <dbReference type="PROSITE" id="PS50887"/>
    </source>
</evidence>
<dbReference type="GO" id="GO:0003824">
    <property type="term" value="F:catalytic activity"/>
    <property type="evidence" value="ECO:0007669"/>
    <property type="project" value="UniProtKB-ARBA"/>
</dbReference>
<dbReference type="SUPFAM" id="SSF55073">
    <property type="entry name" value="Nucleotide cyclase"/>
    <property type="match status" value="1"/>
</dbReference>
<dbReference type="InterPro" id="IPR052155">
    <property type="entry name" value="Biofilm_reg_signaling"/>
</dbReference>
<dbReference type="Pfam" id="PF00563">
    <property type="entry name" value="EAL"/>
    <property type="match status" value="1"/>
</dbReference>
<dbReference type="InterPro" id="IPR001610">
    <property type="entry name" value="PAC"/>
</dbReference>
<protein>
    <submittedName>
        <fullName evidence="7">EAL domain-containing protein</fullName>
    </submittedName>
</protein>
<dbReference type="Pfam" id="PF08447">
    <property type="entry name" value="PAS_3"/>
    <property type="match status" value="1"/>
</dbReference>
<dbReference type="InterPro" id="IPR035919">
    <property type="entry name" value="EAL_sf"/>
</dbReference>
<dbReference type="RefSeq" id="WP_040575305.1">
    <property type="nucleotide sequence ID" value="NZ_CP035467.1"/>
</dbReference>
<dbReference type="InterPro" id="IPR000160">
    <property type="entry name" value="GGDEF_dom"/>
</dbReference>
<dbReference type="Gene3D" id="6.10.340.10">
    <property type="match status" value="1"/>
</dbReference>
<dbReference type="CDD" id="cd01948">
    <property type="entry name" value="EAL"/>
    <property type="match status" value="1"/>
</dbReference>
<keyword evidence="8" id="KW-1185">Reference proteome</keyword>
<dbReference type="GO" id="GO:0007165">
    <property type="term" value="P:signal transduction"/>
    <property type="evidence" value="ECO:0007669"/>
    <property type="project" value="InterPro"/>
</dbReference>
<feature type="domain" description="HAMP" evidence="5">
    <location>
        <begin position="177"/>
        <end position="230"/>
    </location>
</feature>
<dbReference type="KEGG" id="mbur:EQU24_07080"/>
<dbReference type="InterPro" id="IPR000700">
    <property type="entry name" value="PAS-assoc_C"/>
</dbReference>
<keyword evidence="2" id="KW-0472">Membrane</keyword>
<name>A0A4P9ULA7_METBY</name>
<dbReference type="CDD" id="cd00130">
    <property type="entry name" value="PAS"/>
    <property type="match status" value="1"/>
</dbReference>
<dbReference type="PANTHER" id="PTHR44757">
    <property type="entry name" value="DIGUANYLATE CYCLASE DGCP"/>
    <property type="match status" value="1"/>
</dbReference>
<dbReference type="PROSITE" id="PS50885">
    <property type="entry name" value="HAMP"/>
    <property type="match status" value="1"/>
</dbReference>
<dbReference type="NCBIfam" id="TIGR00254">
    <property type="entry name" value="GGDEF"/>
    <property type="match status" value="1"/>
</dbReference>
<keyword evidence="2" id="KW-0812">Transmembrane</keyword>
<dbReference type="SMART" id="SM00086">
    <property type="entry name" value="PAC"/>
    <property type="match status" value="1"/>
</dbReference>
<accession>A0A4P9ULA7</accession>
<dbReference type="Proteomes" id="UP000305881">
    <property type="component" value="Chromosome"/>
</dbReference>
<dbReference type="AlphaFoldDB" id="A0A4P9ULA7"/>
<feature type="domain" description="PAC" evidence="3">
    <location>
        <begin position="309"/>
        <end position="359"/>
    </location>
</feature>
<organism evidence="7 8">
    <name type="scientific">Methylotuvimicrobium buryatense</name>
    <name type="common">Methylomicrobium buryatense</name>
    <dbReference type="NCBI Taxonomy" id="95641"/>
    <lineage>
        <taxon>Bacteria</taxon>
        <taxon>Pseudomonadati</taxon>
        <taxon>Pseudomonadota</taxon>
        <taxon>Gammaproteobacteria</taxon>
        <taxon>Methylococcales</taxon>
        <taxon>Methylococcaceae</taxon>
        <taxon>Methylotuvimicrobium</taxon>
    </lineage>
</organism>
<evidence type="ECO:0000313" key="8">
    <source>
        <dbReference type="Proteomes" id="UP000305881"/>
    </source>
</evidence>
<reference evidence="8" key="1">
    <citation type="journal article" date="2019" name="J. Bacteriol.">
        <title>A Mutagenic Screen Identifies a TonB-Dependent Receptor Required for the Lanthanide Metal Switch in the Type I Methanotroph 'Methylotuvimicrobium buryatense' 5GB1C.</title>
        <authorList>
            <person name="Groom J.D."/>
            <person name="Ford S.M."/>
            <person name="Pesesky M.W."/>
            <person name="Lidstrom M.E."/>
        </authorList>
    </citation>
    <scope>NUCLEOTIDE SEQUENCE [LARGE SCALE GENOMIC DNA]</scope>
    <source>
        <strain evidence="8">5GB1C</strain>
    </source>
</reference>
<sequence>MMRSIRSLSLEHKISMATFFAALCIGVWVFLLWAFFELLAIKQTTSTALVSAAETISERSAIAISMNRHGPIEQELKTASRLNAIKLACVYDSQGNVFSSLNGSKPCPDFYKIEEHHWFQTIARIPIKVNKETVGLVYLVGDLSALFWERIHLFRWFSISVLASILLTLLLKIQLSRFIVAPINHLLDTVKKIDVGRNYSLRATKFADDELGVLADTFNAMIETVQTQNTALIEAKNRYLLLYDDNPTIIFNVEPDGRIISVNKFGARQLIHSDRRLQGELIFNFIHFDDRTLMEEMFGLCVKDPLRVNKIEVRMICQDNSIIWVRGAARVIRAQNKMNILLVCEDITEARKLSEQITYQAQHDSLTGLLNRTEFDKQIQQALRSARNSRTEYALCYLDLDQFKVVNDTCGHVAGDELLRQLSVLIKSQIRQDDLLARLGGDEFGILMKGCLLTQAAITCEKIRLAIQAFRFAWEDRTFSIGVSIGIAGINSISGNSTESLKDADAACYAAKEKGRNRVHLFRPNDQELASRQGEMQWVEKIQRGIANHQFRLYGQPIVPIGHNNEGLHFETLIRYQDDSGHIVPPGAFLPAAERYNLAAALDKWVIASLFEWLAMRPRFIDKMSLCSINLSGLSLSDETMLEYISNQFKQWEIPTDKICFEITETAAIANLSNATRAIHMLRERGSLFSLDDFGSGLSSFAYLKNLPVDFLKIDGLFVKDIIDDEVDLAMVRSINEVGHVMGKKTIAEFVENERILQLLSELGVDYAQGYGIGKPVLLQDLQLIDLAAKAQ</sequence>
<comment type="cofactor">
    <cofactor evidence="1">
        <name>Mg(2+)</name>
        <dbReference type="ChEBI" id="CHEBI:18420"/>
    </cofactor>
</comment>
<feature type="domain" description="EAL" evidence="4">
    <location>
        <begin position="535"/>
        <end position="790"/>
    </location>
</feature>
<dbReference type="SMART" id="SM00052">
    <property type="entry name" value="EAL"/>
    <property type="match status" value="1"/>
</dbReference>
<feature type="domain" description="GGDEF" evidence="6">
    <location>
        <begin position="391"/>
        <end position="524"/>
    </location>
</feature>
<dbReference type="CDD" id="cd01949">
    <property type="entry name" value="GGDEF"/>
    <property type="match status" value="1"/>
</dbReference>
<dbReference type="GO" id="GO:0016020">
    <property type="term" value="C:membrane"/>
    <property type="evidence" value="ECO:0007669"/>
    <property type="project" value="InterPro"/>
</dbReference>
<evidence type="ECO:0000259" key="3">
    <source>
        <dbReference type="PROSITE" id="PS50113"/>
    </source>
</evidence>
<dbReference type="Pfam" id="PF00672">
    <property type="entry name" value="HAMP"/>
    <property type="match status" value="1"/>
</dbReference>
<dbReference type="PROSITE" id="PS50113">
    <property type="entry name" value="PAC"/>
    <property type="match status" value="1"/>
</dbReference>
<proteinExistence type="predicted"/>
<keyword evidence="2" id="KW-1133">Transmembrane helix</keyword>
<dbReference type="PROSITE" id="PS50883">
    <property type="entry name" value="EAL"/>
    <property type="match status" value="1"/>
</dbReference>
<dbReference type="InterPro" id="IPR013655">
    <property type="entry name" value="PAS_fold_3"/>
</dbReference>
<dbReference type="InterPro" id="IPR035965">
    <property type="entry name" value="PAS-like_dom_sf"/>
</dbReference>
<dbReference type="Pfam" id="PF00990">
    <property type="entry name" value="GGDEF"/>
    <property type="match status" value="1"/>
</dbReference>
<dbReference type="Gene3D" id="3.30.70.270">
    <property type="match status" value="1"/>
</dbReference>
<evidence type="ECO:0000313" key="7">
    <source>
        <dbReference type="EMBL" id="QCW82042.1"/>
    </source>
</evidence>
<dbReference type="InterPro" id="IPR001633">
    <property type="entry name" value="EAL_dom"/>
</dbReference>
<dbReference type="InterPro" id="IPR029787">
    <property type="entry name" value="Nucleotide_cyclase"/>
</dbReference>
<dbReference type="FunFam" id="3.30.70.270:FF:000001">
    <property type="entry name" value="Diguanylate cyclase domain protein"/>
    <property type="match status" value="1"/>
</dbReference>
<dbReference type="SMART" id="SM00267">
    <property type="entry name" value="GGDEF"/>
    <property type="match status" value="1"/>
</dbReference>
<dbReference type="SUPFAM" id="SSF55785">
    <property type="entry name" value="PYP-like sensor domain (PAS domain)"/>
    <property type="match status" value="1"/>
</dbReference>
<evidence type="ECO:0000259" key="4">
    <source>
        <dbReference type="PROSITE" id="PS50883"/>
    </source>
</evidence>
<dbReference type="OrthoDB" id="9787514at2"/>